<dbReference type="Gene3D" id="1.20.1080.10">
    <property type="entry name" value="Glycerol uptake facilitator protein"/>
    <property type="match status" value="1"/>
</dbReference>
<evidence type="ECO:0000256" key="4">
    <source>
        <dbReference type="ARBA" id="ARBA00023136"/>
    </source>
</evidence>
<feature type="transmembrane region" description="Helical" evidence="6">
    <location>
        <begin position="182"/>
        <end position="212"/>
    </location>
</feature>
<feature type="transmembrane region" description="Helical" evidence="6">
    <location>
        <begin position="26"/>
        <end position="51"/>
    </location>
</feature>
<keyword evidence="3 6" id="KW-1133">Transmembrane helix</keyword>
<feature type="transmembrane region" description="Helical" evidence="6">
    <location>
        <begin position="148"/>
        <end position="170"/>
    </location>
</feature>
<dbReference type="InterPro" id="IPR023271">
    <property type="entry name" value="Aquaporin-like"/>
</dbReference>
<gene>
    <name evidence="7" type="ORF">ABIA69_001528</name>
</gene>
<evidence type="ECO:0000256" key="1">
    <source>
        <dbReference type="ARBA" id="ARBA00004141"/>
    </source>
</evidence>
<keyword evidence="4 6" id="KW-0472">Membrane</keyword>
<reference evidence="7 8" key="1">
    <citation type="submission" date="2024-06" db="EMBL/GenBank/DDBJ databases">
        <title>Sorghum-associated microbial communities from plants grown in Nebraska, USA.</title>
        <authorList>
            <person name="Schachtman D."/>
        </authorList>
    </citation>
    <scope>NUCLEOTIDE SEQUENCE [LARGE SCALE GENOMIC DNA]</scope>
    <source>
        <strain evidence="7 8">736</strain>
    </source>
</reference>
<comment type="caution">
    <text evidence="7">The sequence shown here is derived from an EMBL/GenBank/DDBJ whole genome shotgun (WGS) entry which is preliminary data.</text>
</comment>
<dbReference type="PANTHER" id="PTHR30520:SF8">
    <property type="entry name" value="NITRITE TRANSPORTER NIRC"/>
    <property type="match status" value="1"/>
</dbReference>
<comment type="subcellular location">
    <subcellularLocation>
        <location evidence="1">Membrane</location>
        <topology evidence="1">Multi-pass membrane protein</topology>
    </subcellularLocation>
</comment>
<keyword evidence="8" id="KW-1185">Reference proteome</keyword>
<proteinExistence type="inferred from homology"/>
<dbReference type="Pfam" id="PF01226">
    <property type="entry name" value="Form_Nir_trans"/>
    <property type="match status" value="1"/>
</dbReference>
<organism evidence="7 8">
    <name type="scientific">Lysinibacillus parviboronicapiens</name>
    <dbReference type="NCBI Taxonomy" id="436516"/>
    <lineage>
        <taxon>Bacteria</taxon>
        <taxon>Bacillati</taxon>
        <taxon>Bacillota</taxon>
        <taxon>Bacilli</taxon>
        <taxon>Bacillales</taxon>
        <taxon>Bacillaceae</taxon>
        <taxon>Lysinibacillus</taxon>
    </lineage>
</organism>
<dbReference type="RefSeq" id="WP_354471438.1">
    <property type="nucleotide sequence ID" value="NZ_JBEPSB010000005.1"/>
</dbReference>
<feature type="transmembrane region" description="Helical" evidence="6">
    <location>
        <begin position="63"/>
        <end position="83"/>
    </location>
</feature>
<evidence type="ECO:0000313" key="8">
    <source>
        <dbReference type="Proteomes" id="UP001549363"/>
    </source>
</evidence>
<protein>
    <submittedName>
        <fullName evidence="7">Nitrite transporter NirC</fullName>
    </submittedName>
</protein>
<dbReference type="PROSITE" id="PS01006">
    <property type="entry name" value="FORMATE_NITRITE_TP_2"/>
    <property type="match status" value="1"/>
</dbReference>
<sequence>MKETIATITTIAQTKIKMMKQRPSTYLLQAIFGGLFIGFGILLIVTIGGLFEPSGVPSMKVVQGLAFGVALSMVMMAGANLFTGDNLVLTISTLEKKSSPLEMISIWTFSYLGNFIGSLFAAMLFVYAGLAIGDTAAYIEKMATAKMTAGFVALLCRGILCNLLVCLAVWCNYKLKTEIAKLAMIFSCIFPFITSGFEHSIANMTLFSLALMVPHGDLVSMSGAIANLIPVTIGNIIGGAIIGIVYWMNIRCEGD</sequence>
<feature type="transmembrane region" description="Helical" evidence="6">
    <location>
        <begin position="104"/>
        <end position="128"/>
    </location>
</feature>
<comment type="similarity">
    <text evidence="5">Belongs to the FNT transporter (TC 1.A.16) family.</text>
</comment>
<evidence type="ECO:0000256" key="6">
    <source>
        <dbReference type="SAM" id="Phobius"/>
    </source>
</evidence>
<evidence type="ECO:0000256" key="2">
    <source>
        <dbReference type="ARBA" id="ARBA00022692"/>
    </source>
</evidence>
<dbReference type="Proteomes" id="UP001549363">
    <property type="component" value="Unassembled WGS sequence"/>
</dbReference>
<accession>A0ABV2PHG5</accession>
<name>A0ABV2PHG5_9BACI</name>
<keyword evidence="2 6" id="KW-0812">Transmembrane</keyword>
<dbReference type="InterPro" id="IPR000292">
    <property type="entry name" value="For/NO2_transpt"/>
</dbReference>
<dbReference type="EMBL" id="JBEPSB010000005">
    <property type="protein sequence ID" value="MET4560384.1"/>
    <property type="molecule type" value="Genomic_DNA"/>
</dbReference>
<dbReference type="PANTHER" id="PTHR30520">
    <property type="entry name" value="FORMATE TRANSPORTER-RELATED"/>
    <property type="match status" value="1"/>
</dbReference>
<feature type="transmembrane region" description="Helical" evidence="6">
    <location>
        <begin position="224"/>
        <end position="248"/>
    </location>
</feature>
<evidence type="ECO:0000313" key="7">
    <source>
        <dbReference type="EMBL" id="MET4560384.1"/>
    </source>
</evidence>
<dbReference type="InterPro" id="IPR024002">
    <property type="entry name" value="For/NO2_transpt_CS"/>
</dbReference>
<evidence type="ECO:0000256" key="3">
    <source>
        <dbReference type="ARBA" id="ARBA00022989"/>
    </source>
</evidence>
<evidence type="ECO:0000256" key="5">
    <source>
        <dbReference type="ARBA" id="ARBA00049660"/>
    </source>
</evidence>